<reference evidence="1 2" key="1">
    <citation type="submission" date="2014-04" db="EMBL/GenBank/DDBJ databases">
        <authorList>
            <consortium name="DOE Joint Genome Institute"/>
            <person name="Kuo A."/>
            <person name="Kohler A."/>
            <person name="Nagy L.G."/>
            <person name="Floudas D."/>
            <person name="Copeland A."/>
            <person name="Barry K.W."/>
            <person name="Cichocki N."/>
            <person name="Veneault-Fourrey C."/>
            <person name="LaButti K."/>
            <person name="Lindquist E.A."/>
            <person name="Lipzen A."/>
            <person name="Lundell T."/>
            <person name="Morin E."/>
            <person name="Murat C."/>
            <person name="Sun H."/>
            <person name="Tunlid A."/>
            <person name="Henrissat B."/>
            <person name="Grigoriev I.V."/>
            <person name="Hibbett D.S."/>
            <person name="Martin F."/>
            <person name="Nordberg H.P."/>
            <person name="Cantor M.N."/>
            <person name="Hua S.X."/>
        </authorList>
    </citation>
    <scope>NUCLEOTIDE SEQUENCE [LARGE SCALE GENOMIC DNA]</scope>
    <source>
        <strain evidence="1 2">LaAM-08-1</strain>
    </source>
</reference>
<sequence length="77" mass="8716">MSPSSMRHIGWQGQLERRCSVFRKRTLRLRDNVPEDDAPAKLGRPPSHANTEFFASTFASVPCMASYPSLLERAVPR</sequence>
<protein>
    <submittedName>
        <fullName evidence="1">Uncharacterized protein</fullName>
    </submittedName>
</protein>
<organism evidence="1 2">
    <name type="scientific">Laccaria amethystina LaAM-08-1</name>
    <dbReference type="NCBI Taxonomy" id="1095629"/>
    <lineage>
        <taxon>Eukaryota</taxon>
        <taxon>Fungi</taxon>
        <taxon>Dikarya</taxon>
        <taxon>Basidiomycota</taxon>
        <taxon>Agaricomycotina</taxon>
        <taxon>Agaricomycetes</taxon>
        <taxon>Agaricomycetidae</taxon>
        <taxon>Agaricales</taxon>
        <taxon>Agaricineae</taxon>
        <taxon>Hydnangiaceae</taxon>
        <taxon>Laccaria</taxon>
    </lineage>
</organism>
<dbReference type="EMBL" id="KN838546">
    <property type="protein sequence ID" value="KIK07690.1"/>
    <property type="molecule type" value="Genomic_DNA"/>
</dbReference>
<proteinExistence type="predicted"/>
<dbReference type="AlphaFoldDB" id="A0A0C9X667"/>
<keyword evidence="2" id="KW-1185">Reference proteome</keyword>
<reference evidence="2" key="2">
    <citation type="submission" date="2015-01" db="EMBL/GenBank/DDBJ databases">
        <title>Evolutionary Origins and Diversification of the Mycorrhizal Mutualists.</title>
        <authorList>
            <consortium name="DOE Joint Genome Institute"/>
            <consortium name="Mycorrhizal Genomics Consortium"/>
            <person name="Kohler A."/>
            <person name="Kuo A."/>
            <person name="Nagy L.G."/>
            <person name="Floudas D."/>
            <person name="Copeland A."/>
            <person name="Barry K.W."/>
            <person name="Cichocki N."/>
            <person name="Veneault-Fourrey C."/>
            <person name="LaButti K."/>
            <person name="Lindquist E.A."/>
            <person name="Lipzen A."/>
            <person name="Lundell T."/>
            <person name="Morin E."/>
            <person name="Murat C."/>
            <person name="Riley R."/>
            <person name="Ohm R."/>
            <person name="Sun H."/>
            <person name="Tunlid A."/>
            <person name="Henrissat B."/>
            <person name="Grigoriev I.V."/>
            <person name="Hibbett D.S."/>
            <person name="Martin F."/>
        </authorList>
    </citation>
    <scope>NUCLEOTIDE SEQUENCE [LARGE SCALE GENOMIC DNA]</scope>
    <source>
        <strain evidence="2">LaAM-08-1</strain>
    </source>
</reference>
<gene>
    <name evidence="1" type="ORF">K443DRAFT_673267</name>
</gene>
<evidence type="ECO:0000313" key="2">
    <source>
        <dbReference type="Proteomes" id="UP000054477"/>
    </source>
</evidence>
<dbReference type="HOGENOM" id="CLU_2638419_0_0_1"/>
<name>A0A0C9X667_9AGAR</name>
<dbReference type="Proteomes" id="UP000054477">
    <property type="component" value="Unassembled WGS sequence"/>
</dbReference>
<evidence type="ECO:0000313" key="1">
    <source>
        <dbReference type="EMBL" id="KIK07690.1"/>
    </source>
</evidence>
<accession>A0A0C9X667</accession>